<dbReference type="InParanoid" id="Q6L263"/>
<dbReference type="AlphaFoldDB" id="Q6L263"/>
<feature type="compositionally biased region" description="Basic and acidic residues" evidence="1">
    <location>
        <begin position="17"/>
        <end position="27"/>
    </location>
</feature>
<dbReference type="STRING" id="263820.PTO0354"/>
<reference evidence="2 3" key="1">
    <citation type="journal article" date="2004" name="Proc. Natl. Acad. Sci. U.S.A.">
        <title>Genome sequence of Picrophilus torridus and its implications for life around pH 0.</title>
        <authorList>
            <person name="Futterer O."/>
            <person name="Angelov A."/>
            <person name="Liesegang H."/>
            <person name="Gottschalk G."/>
            <person name="Schleper C."/>
            <person name="Schepers B."/>
            <person name="Dock C."/>
            <person name="Antranikian G."/>
            <person name="Liebl W."/>
        </authorList>
    </citation>
    <scope>NUCLEOTIDE SEQUENCE [LARGE SCALE GENOMIC DNA]</scope>
    <source>
        <strain evidence="3">ATCC 700027 / DSM 9790 / JCM 10055 / NBRC 100828</strain>
    </source>
</reference>
<dbReference type="Gene3D" id="2.30.30.100">
    <property type="match status" value="1"/>
</dbReference>
<dbReference type="Proteomes" id="UP000000438">
    <property type="component" value="Chromosome"/>
</dbReference>
<evidence type="ECO:0000313" key="2">
    <source>
        <dbReference type="EMBL" id="AAT42939.1"/>
    </source>
</evidence>
<dbReference type="RefSeq" id="WP_011177155.1">
    <property type="nucleotide sequence ID" value="NC_005877.1"/>
</dbReference>
<sequence>MKQAIRVQQPDGSFKIVFRETDNKNNDRPNTLNKQETKETKENQNNKKTEKKKKEIQDPRYYNPLNPEHIDIFGKDLLNKELIFSLVNGESIMGKMTGFGQYEILIESNNKKLILLKQGIIKIEVL</sequence>
<dbReference type="PaxDb" id="263820-PTO0354"/>
<dbReference type="eggNOG" id="arCOG08275">
    <property type="taxonomic scope" value="Archaea"/>
</dbReference>
<evidence type="ECO:0000256" key="1">
    <source>
        <dbReference type="SAM" id="MobiDB-lite"/>
    </source>
</evidence>
<dbReference type="EMBL" id="AE017261">
    <property type="protein sequence ID" value="AAT42939.1"/>
    <property type="molecule type" value="Genomic_DNA"/>
</dbReference>
<organism evidence="2 3">
    <name type="scientific">Picrophilus torridus (strain ATCC 700027 / DSM 9790 / JCM 10055 / NBRC 100828 / KAW 2/3)</name>
    <dbReference type="NCBI Taxonomy" id="1122961"/>
    <lineage>
        <taxon>Archaea</taxon>
        <taxon>Methanobacteriati</taxon>
        <taxon>Thermoplasmatota</taxon>
        <taxon>Thermoplasmata</taxon>
        <taxon>Thermoplasmatales</taxon>
        <taxon>Picrophilaceae</taxon>
        <taxon>Picrophilus</taxon>
    </lineage>
</organism>
<feature type="compositionally biased region" description="Basic and acidic residues" evidence="1">
    <location>
        <begin position="35"/>
        <end position="58"/>
    </location>
</feature>
<feature type="region of interest" description="Disordered" evidence="1">
    <location>
        <begin position="1"/>
        <end position="62"/>
    </location>
</feature>
<dbReference type="HOGENOM" id="CLU_1976612_0_0_2"/>
<accession>Q6L263</accession>
<dbReference type="OrthoDB" id="379096at2157"/>
<gene>
    <name evidence="2" type="ordered locus">PTO0354</name>
</gene>
<dbReference type="KEGG" id="pto:PTO0354"/>
<proteinExistence type="predicted"/>
<evidence type="ECO:0000313" key="3">
    <source>
        <dbReference type="Proteomes" id="UP000000438"/>
    </source>
</evidence>
<dbReference type="GeneID" id="2844902"/>
<name>Q6L263_PICTO</name>
<protein>
    <submittedName>
        <fullName evidence="2">Uncharacterized protein</fullName>
    </submittedName>
</protein>